<proteinExistence type="predicted"/>
<name>I9QPL2_HELPX</name>
<evidence type="ECO:0000313" key="1">
    <source>
        <dbReference type="EMBL" id="EJB34999.1"/>
    </source>
</evidence>
<accession>I9QPL2</accession>
<dbReference type="EMBL" id="AKNV01000003">
    <property type="protein sequence ID" value="EJB34999.1"/>
    <property type="molecule type" value="Genomic_DNA"/>
</dbReference>
<evidence type="ECO:0000313" key="2">
    <source>
        <dbReference type="Proteomes" id="UP000004260"/>
    </source>
</evidence>
<dbReference type="PATRIC" id="fig|992027.3.peg.547"/>
<reference evidence="1 2" key="1">
    <citation type="journal article" date="2013" name="Pathog. Dis.">
        <title>Genome sequences of 65 Helicobacter pylori strains isolated from asymptomatic individuals and patients with gastric cancer, peptic ulcer disease, or gastritis.</title>
        <authorList>
            <person name="Blanchard T.G."/>
            <person name="Czinn S.J."/>
            <person name="Correa P."/>
            <person name="Nakazawa T."/>
            <person name="Keelan M."/>
            <person name="Morningstar L."/>
            <person name="Santana-Cruz I."/>
            <person name="Maroo A."/>
            <person name="McCracken C."/>
            <person name="Shefchek K."/>
            <person name="Daugherty S."/>
            <person name="Song Y."/>
            <person name="Fraser C.M."/>
            <person name="Fricke W.F."/>
        </authorList>
    </citation>
    <scope>NUCLEOTIDE SEQUENCE [LARGE SCALE GENOMIC DNA]</scope>
    <source>
        <strain evidence="1 2">NQ4053</strain>
    </source>
</reference>
<dbReference type="AlphaFoldDB" id="I9QPL2"/>
<gene>
    <name evidence="1" type="ORF">HPNQ4053_0560</name>
</gene>
<sequence length="51" mass="5803">MFGQVQACNIKTPNPHKNNCLLFKKDFSNTLSPLILILQSVTQIFKILNNN</sequence>
<comment type="caution">
    <text evidence="1">The sequence shown here is derived from an EMBL/GenBank/DDBJ whole genome shotgun (WGS) entry which is preliminary data.</text>
</comment>
<protein>
    <submittedName>
        <fullName evidence="1">Uncharacterized protein</fullName>
    </submittedName>
</protein>
<organism evidence="1 2">
    <name type="scientific">Helicobacter pylori NQ4053</name>
    <dbReference type="NCBI Taxonomy" id="992027"/>
    <lineage>
        <taxon>Bacteria</taxon>
        <taxon>Pseudomonadati</taxon>
        <taxon>Campylobacterota</taxon>
        <taxon>Epsilonproteobacteria</taxon>
        <taxon>Campylobacterales</taxon>
        <taxon>Helicobacteraceae</taxon>
        <taxon>Helicobacter</taxon>
    </lineage>
</organism>
<dbReference type="Proteomes" id="UP000004260">
    <property type="component" value="Unassembled WGS sequence"/>
</dbReference>